<dbReference type="InParanoid" id="A0A251VR32"/>
<keyword evidence="2" id="KW-0217">Developmental protein</keyword>
<evidence type="ECO:0000256" key="6">
    <source>
        <dbReference type="ARBA" id="ARBA00023306"/>
    </source>
</evidence>
<sequence>MELEEKTMNRVDQQGHPEPDMELTRERKGRKVPVLYYLCRNQQLEHPHFIEVTLVSPDGLYLRDVIEKFDSLRGRGMASMYSWSCKRSYKNAFVWNDLGEDDLIVPAHENEYILKGSELVEENYSGRARNMKLQSLQLLSEQPSSITQDDYSSSTNVMDDGCRSLTKYKIYKSTHGLADASTQTDEHVNVQQTCTRSLLTDNGPVDSLTNDSPSSSGACSSACKTDTLESLMKADDHHFHTSKKIEEEEEEEDNDDEYQVPTNTKIRGLLQLISCGSVSPQDHNLSQSLTCRSKSLDSKSRIISSSVMLGELDCLSENRKYTGMQLGDKQYFSGSLVETKLLKNEEIHNLKRSSSFSANRMKCTPRSIMGSLSRHSKSASMRFCENPNSCIQSPCLSNNGSNRITSSCLSKKPSKRTESFGDNKENVIKIEESFLQERESSSTWKLMIVPR</sequence>
<keyword evidence="4" id="KW-0132">Cell division</keyword>
<reference evidence="11 13" key="1">
    <citation type="journal article" date="2017" name="Nature">
        <title>The sunflower genome provides insights into oil metabolism, flowering and Asterid evolution.</title>
        <authorList>
            <person name="Badouin H."/>
            <person name="Gouzy J."/>
            <person name="Grassa C.J."/>
            <person name="Murat F."/>
            <person name="Staton S.E."/>
            <person name="Cottret L."/>
            <person name="Lelandais-Briere C."/>
            <person name="Owens G.L."/>
            <person name="Carrere S."/>
            <person name="Mayjonade B."/>
            <person name="Legrand L."/>
            <person name="Gill N."/>
            <person name="Kane N.C."/>
            <person name="Bowers J.E."/>
            <person name="Hubner S."/>
            <person name="Bellec A."/>
            <person name="Berard A."/>
            <person name="Berges H."/>
            <person name="Blanchet N."/>
            <person name="Boniface M.C."/>
            <person name="Brunel D."/>
            <person name="Catrice O."/>
            <person name="Chaidir N."/>
            <person name="Claudel C."/>
            <person name="Donnadieu C."/>
            <person name="Faraut T."/>
            <person name="Fievet G."/>
            <person name="Helmstetter N."/>
            <person name="King M."/>
            <person name="Knapp S.J."/>
            <person name="Lai Z."/>
            <person name="Le Paslier M.C."/>
            <person name="Lippi Y."/>
            <person name="Lorenzon L."/>
            <person name="Mandel J.R."/>
            <person name="Marage G."/>
            <person name="Marchand G."/>
            <person name="Marquand E."/>
            <person name="Bret-Mestries E."/>
            <person name="Morien E."/>
            <person name="Nambeesan S."/>
            <person name="Nguyen T."/>
            <person name="Pegot-Espagnet P."/>
            <person name="Pouilly N."/>
            <person name="Raftis F."/>
            <person name="Sallet E."/>
            <person name="Schiex T."/>
            <person name="Thomas J."/>
            <person name="Vandecasteele C."/>
            <person name="Vares D."/>
            <person name="Vear F."/>
            <person name="Vautrin S."/>
            <person name="Crespi M."/>
            <person name="Mangin B."/>
            <person name="Burke J.M."/>
            <person name="Salse J."/>
            <person name="Munos S."/>
            <person name="Vincourt P."/>
            <person name="Rieseberg L.H."/>
            <person name="Langlade N.B."/>
        </authorList>
    </citation>
    <scope>NUCLEOTIDE SEQUENCE [LARGE SCALE GENOMIC DNA]</scope>
    <source>
        <strain evidence="13">cv. SF193</strain>
        <tissue evidence="11">Leaves</tissue>
    </source>
</reference>
<dbReference type="PIRSF" id="PIRSF031043">
    <property type="entry name" value="UCP031043"/>
    <property type="match status" value="1"/>
</dbReference>
<dbReference type="GO" id="GO:0051301">
    <property type="term" value="P:cell division"/>
    <property type="evidence" value="ECO:0007669"/>
    <property type="project" value="UniProtKB-KW"/>
</dbReference>
<dbReference type="InterPro" id="IPR021182">
    <property type="entry name" value="SOK_magnoliopsida"/>
</dbReference>
<comment type="similarity">
    <text evidence="7">Belongs to the SOSEKI family.</text>
</comment>
<evidence type="ECO:0000259" key="10">
    <source>
        <dbReference type="Pfam" id="PF06136"/>
    </source>
</evidence>
<dbReference type="Proteomes" id="UP000215914">
    <property type="component" value="Chromosome 1"/>
</dbReference>
<evidence type="ECO:0000256" key="9">
    <source>
        <dbReference type="SAM" id="MobiDB-lite"/>
    </source>
</evidence>
<dbReference type="EMBL" id="CM007890">
    <property type="protein sequence ID" value="OTG37512.1"/>
    <property type="molecule type" value="Genomic_DNA"/>
</dbReference>
<comment type="subcellular location">
    <subcellularLocation>
        <location evidence="1">Cell membrane</location>
        <topology evidence="1">Peripheral membrane protein</topology>
        <orientation evidence="1">Cytoplasmic side</orientation>
    </subcellularLocation>
</comment>
<dbReference type="GO" id="GO:0051258">
    <property type="term" value="P:protein polymerization"/>
    <property type="evidence" value="ECO:0007669"/>
    <property type="project" value="UniProtKB-ARBA"/>
</dbReference>
<evidence type="ECO:0000256" key="1">
    <source>
        <dbReference type="ARBA" id="ARBA00004413"/>
    </source>
</evidence>
<evidence type="ECO:0000256" key="7">
    <source>
        <dbReference type="ARBA" id="ARBA00024211"/>
    </source>
</evidence>
<feature type="domain" description="SOSEKI DIX-like" evidence="10">
    <location>
        <begin position="32"/>
        <end position="120"/>
    </location>
</feature>
<protein>
    <recommendedName>
        <fullName evidence="10">SOSEKI DIX-like domain-containing protein</fullName>
    </recommendedName>
</protein>
<dbReference type="AlphaFoldDB" id="A0A251VR32"/>
<reference evidence="12" key="2">
    <citation type="submission" date="2017-02" db="EMBL/GenBank/DDBJ databases">
        <title>Sunflower complete genome.</title>
        <authorList>
            <person name="Langlade N."/>
            <person name="Munos S."/>
        </authorList>
    </citation>
    <scope>NUCLEOTIDE SEQUENCE [LARGE SCALE GENOMIC DNA]</scope>
    <source>
        <tissue evidence="12">Leaves</tissue>
    </source>
</reference>
<dbReference type="PANTHER" id="PTHR31083">
    <property type="entry name" value="UPSTREAM OF FLC PROTEIN (DUF966)"/>
    <property type="match status" value="1"/>
</dbReference>
<dbReference type="GO" id="GO:0051302">
    <property type="term" value="P:regulation of cell division"/>
    <property type="evidence" value="ECO:0007669"/>
    <property type="project" value="UniProtKB-ARBA"/>
</dbReference>
<feature type="region of interest" description="Disordered" evidence="9">
    <location>
        <begin position="198"/>
        <end position="219"/>
    </location>
</feature>
<dbReference type="Pfam" id="PF06136">
    <property type="entry name" value="SOK"/>
    <property type="match status" value="1"/>
</dbReference>
<evidence type="ECO:0000256" key="8">
    <source>
        <dbReference type="ARBA" id="ARBA00046534"/>
    </source>
</evidence>
<dbReference type="GO" id="GO:0090708">
    <property type="term" value="P:specification of plant organ axis polarity"/>
    <property type="evidence" value="ECO:0007669"/>
    <property type="project" value="UniProtKB-ARBA"/>
</dbReference>
<evidence type="ECO:0000313" key="12">
    <source>
        <dbReference type="EMBL" id="OTG37512.1"/>
    </source>
</evidence>
<evidence type="ECO:0000313" key="11">
    <source>
        <dbReference type="EMBL" id="KAF5822736.1"/>
    </source>
</evidence>
<proteinExistence type="inferred from homology"/>
<feature type="region of interest" description="Disordered" evidence="9">
    <location>
        <begin position="234"/>
        <end position="258"/>
    </location>
</feature>
<comment type="subunit">
    <text evidence="8">Homodimer. Forms long polymer filaments with other SOKs proteins polymers (e.g. SOK1, SOK2, SOK3 and SOK4) crucial for polar localization and biological activity. Binds to ANGUSTIFOLIA (AN).</text>
</comment>
<keyword evidence="13" id="KW-1185">Reference proteome</keyword>
<evidence type="ECO:0000313" key="13">
    <source>
        <dbReference type="Proteomes" id="UP000215914"/>
    </source>
</evidence>
<keyword evidence="6" id="KW-0131">Cell cycle</keyword>
<feature type="compositionally biased region" description="Acidic residues" evidence="9">
    <location>
        <begin position="247"/>
        <end position="258"/>
    </location>
</feature>
<evidence type="ECO:0000256" key="2">
    <source>
        <dbReference type="ARBA" id="ARBA00022473"/>
    </source>
</evidence>
<dbReference type="OMA" id="SANRMKC"/>
<reference evidence="11" key="3">
    <citation type="submission" date="2020-06" db="EMBL/GenBank/DDBJ databases">
        <title>Helianthus annuus Genome sequencing and assembly Release 2.</title>
        <authorList>
            <person name="Gouzy J."/>
            <person name="Langlade N."/>
            <person name="Munos S."/>
        </authorList>
    </citation>
    <scope>NUCLEOTIDE SEQUENCE</scope>
    <source>
        <tissue evidence="11">Leaves</tissue>
    </source>
</reference>
<evidence type="ECO:0000256" key="4">
    <source>
        <dbReference type="ARBA" id="ARBA00022618"/>
    </source>
</evidence>
<evidence type="ECO:0000256" key="5">
    <source>
        <dbReference type="ARBA" id="ARBA00023136"/>
    </source>
</evidence>
<feature type="compositionally biased region" description="Basic and acidic residues" evidence="9">
    <location>
        <begin position="234"/>
        <end position="246"/>
    </location>
</feature>
<dbReference type="GO" id="GO:2000067">
    <property type="term" value="P:regulation of root morphogenesis"/>
    <property type="evidence" value="ECO:0007669"/>
    <property type="project" value="UniProtKB-ARBA"/>
</dbReference>
<dbReference type="EMBL" id="MNCJ02000316">
    <property type="protein sequence ID" value="KAF5822736.1"/>
    <property type="molecule type" value="Genomic_DNA"/>
</dbReference>
<evidence type="ECO:0000256" key="3">
    <source>
        <dbReference type="ARBA" id="ARBA00022475"/>
    </source>
</evidence>
<accession>A0A251VR32</accession>
<dbReference type="Gramene" id="mRNA:HanXRQr2_Chr01g0030401">
    <property type="protein sequence ID" value="mRNA:HanXRQr2_Chr01g0030401"/>
    <property type="gene ID" value="HanXRQr2_Chr01g0030401"/>
</dbReference>
<dbReference type="PANTHER" id="PTHR31083:SF28">
    <property type="entry name" value="PROTEIN UPSTREAM OF FLC"/>
    <property type="match status" value="1"/>
</dbReference>
<feature type="region of interest" description="Disordered" evidence="9">
    <location>
        <begin position="1"/>
        <end position="25"/>
    </location>
</feature>
<dbReference type="InterPro" id="IPR048351">
    <property type="entry name" value="SOK_DIX"/>
</dbReference>
<dbReference type="InterPro" id="IPR010369">
    <property type="entry name" value="SOK"/>
</dbReference>
<gene>
    <name evidence="12" type="ORF">HannXRQ_Chr01g0019611</name>
    <name evidence="11" type="ORF">HanXRQr2_Chr01g0030401</name>
</gene>
<organism evidence="12 13">
    <name type="scientific">Helianthus annuus</name>
    <name type="common">Common sunflower</name>
    <dbReference type="NCBI Taxonomy" id="4232"/>
    <lineage>
        <taxon>Eukaryota</taxon>
        <taxon>Viridiplantae</taxon>
        <taxon>Streptophyta</taxon>
        <taxon>Embryophyta</taxon>
        <taxon>Tracheophyta</taxon>
        <taxon>Spermatophyta</taxon>
        <taxon>Magnoliopsida</taxon>
        <taxon>eudicotyledons</taxon>
        <taxon>Gunneridae</taxon>
        <taxon>Pentapetalae</taxon>
        <taxon>asterids</taxon>
        <taxon>campanulids</taxon>
        <taxon>Asterales</taxon>
        <taxon>Asteraceae</taxon>
        <taxon>Asteroideae</taxon>
        <taxon>Heliantheae alliance</taxon>
        <taxon>Heliantheae</taxon>
        <taxon>Helianthus</taxon>
    </lineage>
</organism>
<name>A0A251VR32_HELAN</name>
<dbReference type="GO" id="GO:0005886">
    <property type="term" value="C:plasma membrane"/>
    <property type="evidence" value="ECO:0007669"/>
    <property type="project" value="UniProtKB-SubCell"/>
</dbReference>
<keyword evidence="3" id="KW-1003">Cell membrane</keyword>
<keyword evidence="5" id="KW-0472">Membrane</keyword>